<comment type="catalytic activity">
    <reaction evidence="24">
        <text>1-hexadecanoyl-2-(9Z)-octadecenoyl-3-octadecanoyl-sn-glycerol + H2O = 1-hexadecanoyl-2-(9Z-octadecenoyl)-sn-glycerol + octadecanoate + H(+)</text>
        <dbReference type="Rhea" id="RHEA:41111"/>
        <dbReference type="ChEBI" id="CHEBI:15377"/>
        <dbReference type="ChEBI" id="CHEBI:15378"/>
        <dbReference type="ChEBI" id="CHEBI:25629"/>
        <dbReference type="ChEBI" id="CHEBI:75466"/>
        <dbReference type="ChEBI" id="CHEBI:77623"/>
    </reaction>
    <physiologicalReaction direction="left-to-right" evidence="24">
        <dbReference type="Rhea" id="RHEA:41112"/>
    </physiologicalReaction>
</comment>
<protein>
    <recommendedName>
        <fullName evidence="3">Phospholipase B1, membrane-associated</fullName>
    </recommendedName>
    <alternativeName>
        <fullName evidence="16">Lysophospholipase</fullName>
    </alternativeName>
    <alternativeName>
        <fullName evidence="17">Phospholipase A2</fullName>
    </alternativeName>
    <alternativeName>
        <fullName evidence="19">Phospholipase B/lipase</fullName>
    </alternativeName>
    <alternativeName>
        <fullName evidence="18">Triacylglycerol lipase</fullName>
    </alternativeName>
</protein>
<dbReference type="Proteomes" id="UP000625711">
    <property type="component" value="Unassembled WGS sequence"/>
</dbReference>
<dbReference type="CDD" id="cd01824">
    <property type="entry name" value="Phospholipase_B_like"/>
    <property type="match status" value="1"/>
</dbReference>
<evidence type="ECO:0000256" key="14">
    <source>
        <dbReference type="ARBA" id="ARBA00023408"/>
    </source>
</evidence>
<keyword evidence="5" id="KW-0812">Transmembrane</keyword>
<keyword evidence="9" id="KW-1133">Transmembrane helix</keyword>
<keyword evidence="10" id="KW-0443">Lipid metabolism</keyword>
<name>A0A834IQ93_RHYFE</name>
<dbReference type="GO" id="GO:0004623">
    <property type="term" value="F:phospholipase A2 activity"/>
    <property type="evidence" value="ECO:0007669"/>
    <property type="project" value="UniProtKB-EC"/>
</dbReference>
<comment type="function">
    <text evidence="20">Calcium-independent membrane-associated phospholipase that catalyzes complete diacylation of phospholipids by hydrolyzing both sn-1 and sn-2 fatty acyl chains attached to the glycerol backbone (phospholipase B activity). Has dual phospholipase and lysophospholipase activities toward diacylphospholipids. Preferentially cleaves sn-2 ester bonds over sn-1 bonds. Acts as a lipase toward glycerolipid substrates. Hydrolyzes fatty acyl chains of diacylglycerols with preference for the sn-2 position and of triacylglycerols with not positional selectivity. May also hydrolyze long chain retinyl esters such as retinyl palmitate. May contribute to digestion of dietary phospholipids, glycerolipids and retinoids, facilitating lipid absorption at the brush border.</text>
</comment>
<evidence type="ECO:0000256" key="35">
    <source>
        <dbReference type="ARBA" id="ARBA00048656"/>
    </source>
</evidence>
<organism evidence="43 44">
    <name type="scientific">Rhynchophorus ferrugineus</name>
    <name type="common">Red palm weevil</name>
    <name type="synonym">Curculio ferrugineus</name>
    <dbReference type="NCBI Taxonomy" id="354439"/>
    <lineage>
        <taxon>Eukaryota</taxon>
        <taxon>Metazoa</taxon>
        <taxon>Ecdysozoa</taxon>
        <taxon>Arthropoda</taxon>
        <taxon>Hexapoda</taxon>
        <taxon>Insecta</taxon>
        <taxon>Pterygota</taxon>
        <taxon>Neoptera</taxon>
        <taxon>Endopterygota</taxon>
        <taxon>Coleoptera</taxon>
        <taxon>Polyphaga</taxon>
        <taxon>Cucujiformia</taxon>
        <taxon>Curculionidae</taxon>
        <taxon>Dryophthorinae</taxon>
        <taxon>Rhynchophorus</taxon>
    </lineage>
</organism>
<evidence type="ECO:0000256" key="20">
    <source>
        <dbReference type="ARBA" id="ARBA00045916"/>
    </source>
</evidence>
<comment type="catalytic activity">
    <reaction evidence="25">
        <text>2,3-di-(9Z)-octadecenoyl-sn-glycerol + H2O = 3-(9Z-octadecenoyl)-sn-glycerol + (9Z)-octadecenoate + H(+)</text>
        <dbReference type="Rhea" id="RHEA:42604"/>
        <dbReference type="ChEBI" id="CHEBI:15377"/>
        <dbReference type="ChEBI" id="CHEBI:15378"/>
        <dbReference type="ChEBI" id="CHEBI:30823"/>
        <dbReference type="ChEBI" id="CHEBI:75824"/>
        <dbReference type="ChEBI" id="CHEBI:75938"/>
    </reaction>
    <physiologicalReaction direction="left-to-right" evidence="25">
        <dbReference type="Rhea" id="RHEA:42605"/>
    </physiologicalReaction>
</comment>
<evidence type="ECO:0000313" key="44">
    <source>
        <dbReference type="Proteomes" id="UP000625711"/>
    </source>
</evidence>
<dbReference type="EMBL" id="JAACXV010000227">
    <property type="protein sequence ID" value="KAF7281738.1"/>
    <property type="molecule type" value="Genomic_DNA"/>
</dbReference>
<evidence type="ECO:0000256" key="16">
    <source>
        <dbReference type="ARBA" id="ARBA00029723"/>
    </source>
</evidence>
<evidence type="ECO:0000256" key="1">
    <source>
        <dbReference type="ARBA" id="ARBA00004247"/>
    </source>
</evidence>
<dbReference type="Pfam" id="PF00657">
    <property type="entry name" value="Lipase_GDSL"/>
    <property type="match status" value="1"/>
</dbReference>
<evidence type="ECO:0000256" key="7">
    <source>
        <dbReference type="ARBA" id="ARBA00022737"/>
    </source>
</evidence>
<evidence type="ECO:0000256" key="15">
    <source>
        <dbReference type="ARBA" id="ARBA00023422"/>
    </source>
</evidence>
<comment type="caution">
    <text evidence="43">The sequence shown here is derived from an EMBL/GenBank/DDBJ whole genome shotgun (WGS) entry which is preliminary data.</text>
</comment>
<evidence type="ECO:0000256" key="27">
    <source>
        <dbReference type="ARBA" id="ARBA00048049"/>
    </source>
</evidence>
<comment type="catalytic activity">
    <reaction evidence="15">
        <text>a 1,2-diacyl-sn-glycero-3-phosphocholine + H2O = a 1-acyl-sn-glycero-3-phosphocholine + a fatty acid + H(+)</text>
        <dbReference type="Rhea" id="RHEA:15801"/>
        <dbReference type="ChEBI" id="CHEBI:15377"/>
        <dbReference type="ChEBI" id="CHEBI:15378"/>
        <dbReference type="ChEBI" id="CHEBI:28868"/>
        <dbReference type="ChEBI" id="CHEBI:57643"/>
        <dbReference type="ChEBI" id="CHEBI:58168"/>
        <dbReference type="EC" id="3.1.1.4"/>
    </reaction>
    <physiologicalReaction direction="left-to-right" evidence="15">
        <dbReference type="Rhea" id="RHEA:15802"/>
    </physiologicalReaction>
</comment>
<comment type="catalytic activity">
    <reaction evidence="34">
        <text>1-hexadecanoyl-2-(9Z-octadecenoyl)-sn-glycero-3-phosphoethanolamine + H2O = 1-hexadecanoyl-sn-glycero-3-phosphoethanolamine + (9Z)-octadecenoate + H(+)</text>
        <dbReference type="Rhea" id="RHEA:40911"/>
        <dbReference type="ChEBI" id="CHEBI:15377"/>
        <dbReference type="ChEBI" id="CHEBI:15378"/>
        <dbReference type="ChEBI" id="CHEBI:30823"/>
        <dbReference type="ChEBI" id="CHEBI:73004"/>
        <dbReference type="ChEBI" id="CHEBI:73007"/>
    </reaction>
    <physiologicalReaction direction="left-to-right" evidence="34">
        <dbReference type="Rhea" id="RHEA:40912"/>
    </physiologicalReaction>
</comment>
<comment type="catalytic activity">
    <reaction evidence="21">
        <text>1-hexadecanoyl-2-(9Z)-octadecenoyl-3-octadecanoyl-sn-glycerol + H2O = 2-(9Z-octadecenoyl)-3-octadecanoyl-sn-glycerol + hexadecanoate + H(+)</text>
        <dbReference type="Rhea" id="RHEA:41107"/>
        <dbReference type="ChEBI" id="CHEBI:7896"/>
        <dbReference type="ChEBI" id="CHEBI:15377"/>
        <dbReference type="ChEBI" id="CHEBI:15378"/>
        <dbReference type="ChEBI" id="CHEBI:75558"/>
        <dbReference type="ChEBI" id="CHEBI:77623"/>
    </reaction>
    <physiologicalReaction direction="left-to-right" evidence="21">
        <dbReference type="Rhea" id="RHEA:41108"/>
    </physiologicalReaction>
</comment>
<sequence length="394" mass="45423">MGYHEERSLLDILLPIYRSIRLNLFNQLETVQNTSVQGRSLVSYSARKQVIPENIDFPCALNFTRRSTEVPTSVNRLRPGDIDVVGAIGDSITAGYGIFDTAGLTNTAYEARGSSFTIGGQETWETYLTLPNILKLYNPKLYGYSLHSVSFKKKSMFNVAEGGAVSQNLPYMSKVLVNRIKSNPNVDVDNHWKMITIFIGHNDFCTNICYTTDYEQFLRDHETDMLEVLRILKKNLPRTIVNLLPLFDLKKLVSQNEGLFCQYIRIFYCPCLLATQYKHLRIKYFDILRRWQELDLKIADYPEFHTSDFTVIGHPFTINYSIPLKSNGKTNYNYIGPDCFHPSQRGHAKVANDLWNSLFMPYGKKILSTSKEFETFICPTEEHPYIYTKENSLE</sequence>
<evidence type="ECO:0000256" key="13">
    <source>
        <dbReference type="ARBA" id="ARBA00023369"/>
    </source>
</evidence>
<comment type="catalytic activity">
    <reaction evidence="40">
        <text>1,2-dihexadecanoyl-sn-glycero-3-phosphocholine + 2 H2O = sn-glycerol 3-phosphocholine + 2 hexadecanoate + 2 H(+)</text>
        <dbReference type="Rhea" id="RHEA:40975"/>
        <dbReference type="ChEBI" id="CHEBI:7896"/>
        <dbReference type="ChEBI" id="CHEBI:15377"/>
        <dbReference type="ChEBI" id="CHEBI:15378"/>
        <dbReference type="ChEBI" id="CHEBI:16870"/>
        <dbReference type="ChEBI" id="CHEBI:72999"/>
    </reaction>
    <physiologicalReaction direction="left-to-right" evidence="40">
        <dbReference type="Rhea" id="RHEA:40976"/>
    </physiologicalReaction>
</comment>
<evidence type="ECO:0000256" key="10">
    <source>
        <dbReference type="ARBA" id="ARBA00023098"/>
    </source>
</evidence>
<evidence type="ECO:0000256" key="18">
    <source>
        <dbReference type="ARBA" id="ARBA00031485"/>
    </source>
</evidence>
<comment type="catalytic activity">
    <reaction evidence="30">
        <text>1-hexadecanoyl-2-(9Z,12Z-octadecadienoyl)-sn-glycero-3-phosphocholine + H2O = 2-(9Z,12Z-octadecadienoyl)-sn-glycero-3-phosphocholine + hexadecanoate + H(+)</text>
        <dbReference type="Rhea" id="RHEA:40971"/>
        <dbReference type="ChEBI" id="CHEBI:7896"/>
        <dbReference type="ChEBI" id="CHEBI:15377"/>
        <dbReference type="ChEBI" id="CHEBI:15378"/>
        <dbReference type="ChEBI" id="CHEBI:73002"/>
        <dbReference type="ChEBI" id="CHEBI:76084"/>
    </reaction>
    <physiologicalReaction direction="left-to-right" evidence="30">
        <dbReference type="Rhea" id="RHEA:40972"/>
    </physiologicalReaction>
</comment>
<evidence type="ECO:0000256" key="24">
    <source>
        <dbReference type="ARBA" id="ARBA00047459"/>
    </source>
</evidence>
<evidence type="ECO:0000256" key="34">
    <source>
        <dbReference type="ARBA" id="ARBA00048613"/>
    </source>
</evidence>
<dbReference type="InterPro" id="IPR035547">
    <property type="entry name" value="Phospholipase_B"/>
</dbReference>
<comment type="subcellular location">
    <subcellularLocation>
        <location evidence="1">Apical cell membrane</location>
        <topology evidence="1">Single-pass type I membrane protein</topology>
    </subcellularLocation>
</comment>
<gene>
    <name evidence="43" type="ORF">GWI33_004299</name>
</gene>
<evidence type="ECO:0000256" key="21">
    <source>
        <dbReference type="ARBA" id="ARBA00047324"/>
    </source>
</evidence>
<comment type="catalytic activity">
    <reaction evidence="36">
        <text>1-hexadecanoyl-2-(9Z-octadecenoyl)-sn-glycero-3-phosphocholine + H2O = 1-hexadecanoyl-sn-glycero-3-phosphocholine + (9Z)-octadecenoate + H(+)</text>
        <dbReference type="Rhea" id="RHEA:38779"/>
        <dbReference type="ChEBI" id="CHEBI:15377"/>
        <dbReference type="ChEBI" id="CHEBI:15378"/>
        <dbReference type="ChEBI" id="CHEBI:30823"/>
        <dbReference type="ChEBI" id="CHEBI:72998"/>
        <dbReference type="ChEBI" id="CHEBI:73001"/>
    </reaction>
    <physiologicalReaction direction="left-to-right" evidence="36">
        <dbReference type="Rhea" id="RHEA:38780"/>
    </physiologicalReaction>
</comment>
<keyword evidence="4" id="KW-1003">Cell membrane</keyword>
<evidence type="ECO:0000256" key="39">
    <source>
        <dbReference type="ARBA" id="ARBA00048939"/>
    </source>
</evidence>
<evidence type="ECO:0000313" key="43">
    <source>
        <dbReference type="EMBL" id="KAF7281738.1"/>
    </source>
</evidence>
<dbReference type="Gene3D" id="3.40.50.1110">
    <property type="entry name" value="SGNH hydrolase"/>
    <property type="match status" value="1"/>
</dbReference>
<evidence type="ECO:0000256" key="29">
    <source>
        <dbReference type="ARBA" id="ARBA00048227"/>
    </source>
</evidence>
<evidence type="ECO:0000256" key="28">
    <source>
        <dbReference type="ARBA" id="ARBA00048058"/>
    </source>
</evidence>
<dbReference type="PANTHER" id="PTHR21325">
    <property type="entry name" value="PHOSPHOLIPASE B, PLB1"/>
    <property type="match status" value="1"/>
</dbReference>
<dbReference type="InterPro" id="IPR001087">
    <property type="entry name" value="GDSL"/>
</dbReference>
<dbReference type="GO" id="GO:0004622">
    <property type="term" value="F:phosphatidylcholine lysophospholipase activity"/>
    <property type="evidence" value="ECO:0007669"/>
    <property type="project" value="UniProtKB-EC"/>
</dbReference>
<dbReference type="PANTHER" id="PTHR21325:SF31">
    <property type="entry name" value="GH22081P-RELATED"/>
    <property type="match status" value="1"/>
</dbReference>
<evidence type="ECO:0000256" key="9">
    <source>
        <dbReference type="ARBA" id="ARBA00022989"/>
    </source>
</evidence>
<evidence type="ECO:0000256" key="37">
    <source>
        <dbReference type="ARBA" id="ARBA00048869"/>
    </source>
</evidence>
<evidence type="ECO:0000256" key="17">
    <source>
        <dbReference type="ARBA" id="ARBA00031182"/>
    </source>
</evidence>
<evidence type="ECO:0000256" key="32">
    <source>
        <dbReference type="ARBA" id="ARBA00048386"/>
    </source>
</evidence>
<comment type="catalytic activity">
    <reaction evidence="29">
        <text>1,2-dihexadecanoyl-sn-glycero-3-phosphocholine + H2O = 1-hexadecanoyl-sn-glycero-3-phosphocholine + hexadecanoate + H(+)</text>
        <dbReference type="Rhea" id="RHEA:41223"/>
        <dbReference type="ChEBI" id="CHEBI:7896"/>
        <dbReference type="ChEBI" id="CHEBI:15377"/>
        <dbReference type="ChEBI" id="CHEBI:15378"/>
        <dbReference type="ChEBI" id="CHEBI:72998"/>
        <dbReference type="ChEBI" id="CHEBI:72999"/>
    </reaction>
    <physiologicalReaction direction="left-to-right" evidence="29">
        <dbReference type="Rhea" id="RHEA:41224"/>
    </physiologicalReaction>
</comment>
<evidence type="ECO:0000256" key="40">
    <source>
        <dbReference type="ARBA" id="ARBA00049363"/>
    </source>
</evidence>
<comment type="catalytic activity">
    <reaction evidence="42">
        <text>2-(9Z-octadecenoyl)-glycerol + H2O = glycerol + (9Z)-octadecenoate + H(+)</text>
        <dbReference type="Rhea" id="RHEA:38491"/>
        <dbReference type="ChEBI" id="CHEBI:15377"/>
        <dbReference type="ChEBI" id="CHEBI:15378"/>
        <dbReference type="ChEBI" id="CHEBI:17754"/>
        <dbReference type="ChEBI" id="CHEBI:30823"/>
        <dbReference type="ChEBI" id="CHEBI:73990"/>
    </reaction>
    <physiologicalReaction direction="left-to-right" evidence="42">
        <dbReference type="Rhea" id="RHEA:38492"/>
    </physiologicalReaction>
</comment>
<evidence type="ECO:0000256" key="4">
    <source>
        <dbReference type="ARBA" id="ARBA00022475"/>
    </source>
</evidence>
<evidence type="ECO:0000256" key="30">
    <source>
        <dbReference type="ARBA" id="ARBA00048362"/>
    </source>
</evidence>
<keyword evidence="6" id="KW-0732">Signal</keyword>
<comment type="catalytic activity">
    <reaction evidence="26">
        <text>1-hexadecanoyl-2-(9Z-octadecenoyl)-sn-glycero-3-phospho-(1'-sn-glycerol) + H2O = 1-hexadecanoyl-sn-glycero-3-phospho-(1'-sn-glycerol) + (9Z)-octadecenoate + H(+)</text>
        <dbReference type="Rhea" id="RHEA:40919"/>
        <dbReference type="ChEBI" id="CHEBI:15377"/>
        <dbReference type="ChEBI" id="CHEBI:15378"/>
        <dbReference type="ChEBI" id="CHEBI:30823"/>
        <dbReference type="ChEBI" id="CHEBI:72841"/>
        <dbReference type="ChEBI" id="CHEBI:75158"/>
    </reaction>
    <physiologicalReaction direction="left-to-right" evidence="26">
        <dbReference type="Rhea" id="RHEA:40920"/>
    </physiologicalReaction>
</comment>
<keyword evidence="11" id="KW-0472">Membrane</keyword>
<comment type="catalytic activity">
    <reaction evidence="22">
        <text>1,3-dihexadecanoyl-2-(9Z-octadecenoyl)glycerol + H2O = 1-hexadecanoyl-2-(9Z-octadecenoyl)-glycerol + hexadecanoate + H(+)</text>
        <dbReference type="Rhea" id="RHEA:40979"/>
        <dbReference type="ChEBI" id="CHEBI:7896"/>
        <dbReference type="ChEBI" id="CHEBI:15377"/>
        <dbReference type="ChEBI" id="CHEBI:15378"/>
        <dbReference type="ChEBI" id="CHEBI:75585"/>
        <dbReference type="ChEBI" id="CHEBI:75688"/>
    </reaction>
    <physiologicalReaction direction="left-to-right" evidence="22">
        <dbReference type="Rhea" id="RHEA:40980"/>
    </physiologicalReaction>
</comment>
<keyword evidence="7" id="KW-0677">Repeat</keyword>
<evidence type="ECO:0000256" key="8">
    <source>
        <dbReference type="ARBA" id="ARBA00022801"/>
    </source>
</evidence>
<evidence type="ECO:0000256" key="12">
    <source>
        <dbReference type="ARBA" id="ARBA00023180"/>
    </source>
</evidence>
<comment type="catalytic activity">
    <reaction evidence="41">
        <text>1,3-di-(9Z-octadecenoyl)-glycerol + H2O = 1-(9Z-octadecenoyl)-glycerol + (9Z)-octadecenoate + H(+)</text>
        <dbReference type="Rhea" id="RHEA:39939"/>
        <dbReference type="ChEBI" id="CHEBI:15377"/>
        <dbReference type="ChEBI" id="CHEBI:15378"/>
        <dbReference type="ChEBI" id="CHEBI:30823"/>
        <dbReference type="ChEBI" id="CHEBI:75342"/>
        <dbReference type="ChEBI" id="CHEBI:75735"/>
    </reaction>
    <physiologicalReaction direction="left-to-right" evidence="41">
        <dbReference type="Rhea" id="RHEA:39940"/>
    </physiologicalReaction>
</comment>
<comment type="catalytic activity">
    <reaction evidence="32">
        <text>1,2,3-tri-(9Z-octadecenoyl)-glycerol + H2O = di-(9Z)-octadecenoylglycerol + (9Z)-octadecenoate + H(+)</text>
        <dbReference type="Rhea" id="RHEA:38575"/>
        <dbReference type="ChEBI" id="CHEBI:15377"/>
        <dbReference type="ChEBI" id="CHEBI:15378"/>
        <dbReference type="ChEBI" id="CHEBI:30823"/>
        <dbReference type="ChEBI" id="CHEBI:53753"/>
        <dbReference type="ChEBI" id="CHEBI:75945"/>
    </reaction>
    <physiologicalReaction direction="left-to-right" evidence="32">
        <dbReference type="Rhea" id="RHEA:38576"/>
    </physiologicalReaction>
</comment>
<comment type="similarity">
    <text evidence="2">Belongs to the 'GDSL' lipolytic enzyme family. Phospholipase B1 subfamily.</text>
</comment>
<comment type="catalytic activity">
    <reaction evidence="38">
        <text>1-O-hexadecyl-2-(9Z)-octadecenoyl-sn-glycero-3-phosphocholine + H2O = 1-O-hexadecyl-sn-glycero-3-phosphocholine + (9Z)-octadecenoate + H(+)</text>
        <dbReference type="Rhea" id="RHEA:40915"/>
        <dbReference type="ChEBI" id="CHEBI:15377"/>
        <dbReference type="ChEBI" id="CHEBI:15378"/>
        <dbReference type="ChEBI" id="CHEBI:30823"/>
        <dbReference type="ChEBI" id="CHEBI:34112"/>
        <dbReference type="ChEBI" id="CHEBI:64496"/>
    </reaction>
    <physiologicalReaction direction="left-to-right" evidence="38">
        <dbReference type="Rhea" id="RHEA:40916"/>
    </physiologicalReaction>
</comment>
<evidence type="ECO:0000256" key="23">
    <source>
        <dbReference type="ARBA" id="ARBA00047438"/>
    </source>
</evidence>
<dbReference type="InterPro" id="IPR038885">
    <property type="entry name" value="PLB1"/>
</dbReference>
<comment type="catalytic activity">
    <reaction evidence="13">
        <text>a triacylglycerol + H2O = a diacylglycerol + a fatty acid + H(+)</text>
        <dbReference type="Rhea" id="RHEA:12044"/>
        <dbReference type="ChEBI" id="CHEBI:15377"/>
        <dbReference type="ChEBI" id="CHEBI:15378"/>
        <dbReference type="ChEBI" id="CHEBI:17855"/>
        <dbReference type="ChEBI" id="CHEBI:18035"/>
        <dbReference type="ChEBI" id="CHEBI:28868"/>
        <dbReference type="EC" id="3.1.1.3"/>
    </reaction>
    <physiologicalReaction direction="left-to-right" evidence="13">
        <dbReference type="Rhea" id="RHEA:12045"/>
    </physiologicalReaction>
</comment>
<evidence type="ECO:0000256" key="25">
    <source>
        <dbReference type="ARBA" id="ARBA00048011"/>
    </source>
</evidence>
<evidence type="ECO:0000256" key="42">
    <source>
        <dbReference type="ARBA" id="ARBA00049461"/>
    </source>
</evidence>
<evidence type="ECO:0000256" key="2">
    <source>
        <dbReference type="ARBA" id="ARBA00009979"/>
    </source>
</evidence>
<evidence type="ECO:0000256" key="5">
    <source>
        <dbReference type="ARBA" id="ARBA00022692"/>
    </source>
</evidence>
<dbReference type="InterPro" id="IPR036514">
    <property type="entry name" value="SGNH_hydro_sf"/>
</dbReference>
<evidence type="ECO:0000256" key="38">
    <source>
        <dbReference type="ARBA" id="ARBA00048872"/>
    </source>
</evidence>
<keyword evidence="44" id="KW-1185">Reference proteome</keyword>
<evidence type="ECO:0000256" key="3">
    <source>
        <dbReference type="ARBA" id="ARBA00015133"/>
    </source>
</evidence>
<comment type="catalytic activity">
    <reaction evidence="27">
        <text>a 1-O-alkyl-2-acyl-sn-glycero-3-phosphocholine + H2O = a 1-O-alkyl-sn-glycero-3-phosphocholine + a fatty acid + H(+)</text>
        <dbReference type="Rhea" id="RHEA:36231"/>
        <dbReference type="ChEBI" id="CHEBI:15377"/>
        <dbReference type="ChEBI" id="CHEBI:15378"/>
        <dbReference type="ChEBI" id="CHEBI:28868"/>
        <dbReference type="ChEBI" id="CHEBI:30909"/>
        <dbReference type="ChEBI" id="CHEBI:36702"/>
        <dbReference type="EC" id="3.1.1.4"/>
    </reaction>
    <physiologicalReaction direction="left-to-right" evidence="27">
        <dbReference type="Rhea" id="RHEA:36232"/>
    </physiologicalReaction>
</comment>
<accession>A0A834IQ93</accession>
<evidence type="ECO:0000256" key="36">
    <source>
        <dbReference type="ARBA" id="ARBA00048699"/>
    </source>
</evidence>
<comment type="catalytic activity">
    <reaction evidence="31">
        <text>1-octadecanoyl-2-(9Z,12Z)-octadecadienoyl-sn-glycerol + H2O = 1-octadecanoyl-sn-glycerol + (9Z,12Z)-octadecadienoate + H(+)</text>
        <dbReference type="Rhea" id="RHEA:40927"/>
        <dbReference type="ChEBI" id="CHEBI:15377"/>
        <dbReference type="ChEBI" id="CHEBI:15378"/>
        <dbReference type="ChEBI" id="CHEBI:30245"/>
        <dbReference type="ChEBI" id="CHEBI:75550"/>
        <dbReference type="ChEBI" id="CHEBI:77097"/>
    </reaction>
    <physiologicalReaction direction="left-to-right" evidence="31">
        <dbReference type="Rhea" id="RHEA:40928"/>
    </physiologicalReaction>
</comment>
<dbReference type="FunFam" id="3.40.50.1110:FF:000005">
    <property type="entry name" value="Phospholipase B1"/>
    <property type="match status" value="1"/>
</dbReference>
<comment type="catalytic activity">
    <reaction evidence="23">
        <text>1-(9Z-octadecenoyl)-glycerol + H2O = glycerol + (9Z)-octadecenoate + H(+)</text>
        <dbReference type="Rhea" id="RHEA:38487"/>
        <dbReference type="ChEBI" id="CHEBI:15377"/>
        <dbReference type="ChEBI" id="CHEBI:15378"/>
        <dbReference type="ChEBI" id="CHEBI:17754"/>
        <dbReference type="ChEBI" id="CHEBI:30823"/>
        <dbReference type="ChEBI" id="CHEBI:75342"/>
    </reaction>
    <physiologicalReaction direction="left-to-right" evidence="23">
        <dbReference type="Rhea" id="RHEA:38488"/>
    </physiologicalReaction>
</comment>
<evidence type="ECO:0000256" key="6">
    <source>
        <dbReference type="ARBA" id="ARBA00022729"/>
    </source>
</evidence>
<comment type="catalytic activity">
    <reaction evidence="35">
        <text>1-hexadecanoyl-sn-glycero-3-phosphocholine + H2O = sn-glycerol 3-phosphocholine + hexadecanoate + H(+)</text>
        <dbReference type="Rhea" id="RHEA:40435"/>
        <dbReference type="ChEBI" id="CHEBI:7896"/>
        <dbReference type="ChEBI" id="CHEBI:15377"/>
        <dbReference type="ChEBI" id="CHEBI:15378"/>
        <dbReference type="ChEBI" id="CHEBI:16870"/>
        <dbReference type="ChEBI" id="CHEBI:72998"/>
    </reaction>
    <physiologicalReaction direction="left-to-right" evidence="35">
        <dbReference type="Rhea" id="RHEA:40436"/>
    </physiologicalReaction>
</comment>
<evidence type="ECO:0000256" key="26">
    <source>
        <dbReference type="ARBA" id="ARBA00048015"/>
    </source>
</evidence>
<evidence type="ECO:0000256" key="19">
    <source>
        <dbReference type="ARBA" id="ARBA00033022"/>
    </source>
</evidence>
<evidence type="ECO:0000256" key="31">
    <source>
        <dbReference type="ARBA" id="ARBA00048374"/>
    </source>
</evidence>
<dbReference type="GO" id="GO:0006644">
    <property type="term" value="P:phospholipid metabolic process"/>
    <property type="evidence" value="ECO:0007669"/>
    <property type="project" value="TreeGrafter"/>
</dbReference>
<evidence type="ECO:0000256" key="33">
    <source>
        <dbReference type="ARBA" id="ARBA00048454"/>
    </source>
</evidence>
<dbReference type="AlphaFoldDB" id="A0A834IQ93"/>
<evidence type="ECO:0000256" key="41">
    <source>
        <dbReference type="ARBA" id="ARBA00049372"/>
    </source>
</evidence>
<comment type="catalytic activity">
    <reaction evidence="14">
        <text>1-hexadecanoyl-2-(9Z,12Z-octadecadienoyl)-sn-glycero-3-phosphocholine + H2O = (9Z,12Z)-octadecadienoate + 1-hexadecanoyl-sn-glycero-3-phosphocholine + H(+)</text>
        <dbReference type="Rhea" id="RHEA:40811"/>
        <dbReference type="ChEBI" id="CHEBI:15377"/>
        <dbReference type="ChEBI" id="CHEBI:15378"/>
        <dbReference type="ChEBI" id="CHEBI:30245"/>
        <dbReference type="ChEBI" id="CHEBI:72998"/>
        <dbReference type="ChEBI" id="CHEBI:73002"/>
    </reaction>
    <physiologicalReaction direction="left-to-right" evidence="14">
        <dbReference type="Rhea" id="RHEA:40812"/>
    </physiologicalReaction>
</comment>
<dbReference type="SUPFAM" id="SSF52266">
    <property type="entry name" value="SGNH hydrolase"/>
    <property type="match status" value="1"/>
</dbReference>
<proteinExistence type="inferred from homology"/>
<keyword evidence="12" id="KW-0325">Glycoprotein</keyword>
<dbReference type="OrthoDB" id="10265800at2759"/>
<dbReference type="GO" id="GO:0016324">
    <property type="term" value="C:apical plasma membrane"/>
    <property type="evidence" value="ECO:0007669"/>
    <property type="project" value="UniProtKB-SubCell"/>
</dbReference>
<evidence type="ECO:0000256" key="11">
    <source>
        <dbReference type="ARBA" id="ARBA00023136"/>
    </source>
</evidence>
<reference evidence="43" key="1">
    <citation type="submission" date="2020-08" db="EMBL/GenBank/DDBJ databases">
        <title>Genome sequencing and assembly of the red palm weevil Rhynchophorus ferrugineus.</title>
        <authorList>
            <person name="Dias G.B."/>
            <person name="Bergman C.M."/>
            <person name="Manee M."/>
        </authorList>
    </citation>
    <scope>NUCLEOTIDE SEQUENCE</scope>
    <source>
        <strain evidence="43">AA-2017</strain>
        <tissue evidence="43">Whole larva</tissue>
    </source>
</reference>
<comment type="catalytic activity">
    <reaction evidence="28">
        <text>1,2-di-(9Z-octadecenoyl)-sn-glycero-3-phosphocholine + H2O = 1-(9Z-octadecenoyl)-sn-glycero-3-phosphocholine + (9Z)-octadecenoate + H(+)</text>
        <dbReference type="Rhea" id="RHEA:40923"/>
        <dbReference type="ChEBI" id="CHEBI:15377"/>
        <dbReference type="ChEBI" id="CHEBI:15378"/>
        <dbReference type="ChEBI" id="CHEBI:28610"/>
        <dbReference type="ChEBI" id="CHEBI:30823"/>
        <dbReference type="ChEBI" id="CHEBI:74669"/>
    </reaction>
    <physiologicalReaction direction="left-to-right" evidence="28">
        <dbReference type="Rhea" id="RHEA:40924"/>
    </physiologicalReaction>
</comment>
<evidence type="ECO:0000256" key="22">
    <source>
        <dbReference type="ARBA" id="ARBA00047363"/>
    </source>
</evidence>
<comment type="catalytic activity">
    <reaction evidence="37">
        <text>1,3-dihexadecanoyl-2-(9Z-octadecenoyl)glycerol + H2O = 1,3-dihexadecanoylglycerol + (9Z)-octadecenoate + H(+)</text>
        <dbReference type="Rhea" id="RHEA:40983"/>
        <dbReference type="ChEBI" id="CHEBI:15377"/>
        <dbReference type="ChEBI" id="CHEBI:15378"/>
        <dbReference type="ChEBI" id="CHEBI:30823"/>
        <dbReference type="ChEBI" id="CHEBI:75688"/>
        <dbReference type="ChEBI" id="CHEBI:77619"/>
    </reaction>
    <physiologicalReaction direction="left-to-right" evidence="37">
        <dbReference type="Rhea" id="RHEA:40984"/>
    </physiologicalReaction>
</comment>
<keyword evidence="8" id="KW-0378">Hydrolase</keyword>
<dbReference type="GO" id="GO:0004806">
    <property type="term" value="F:triacylglycerol lipase activity"/>
    <property type="evidence" value="ECO:0007669"/>
    <property type="project" value="UniProtKB-EC"/>
</dbReference>
<comment type="catalytic activity">
    <reaction evidence="39">
        <text>1-hexadecanoyl-2-(9Z)-octadecenoyl-3-octadecanoyl-sn-glycerol + H2O = 1-hexadecanoyl-3-octadecanoyl-sn-glycerol + (9Z)-octadecenoate + H(+)</text>
        <dbReference type="Rhea" id="RHEA:41103"/>
        <dbReference type="ChEBI" id="CHEBI:15377"/>
        <dbReference type="ChEBI" id="CHEBI:15378"/>
        <dbReference type="ChEBI" id="CHEBI:30823"/>
        <dbReference type="ChEBI" id="CHEBI:77623"/>
        <dbReference type="ChEBI" id="CHEBI:77624"/>
    </reaction>
    <physiologicalReaction direction="left-to-right" evidence="39">
        <dbReference type="Rhea" id="RHEA:41104"/>
    </physiologicalReaction>
</comment>
<comment type="catalytic activity">
    <reaction evidence="33">
        <text>a 1-acyl-sn-glycero-3-phosphocholine + H2O = sn-glycerol 3-phosphocholine + a fatty acid + H(+)</text>
        <dbReference type="Rhea" id="RHEA:15177"/>
        <dbReference type="ChEBI" id="CHEBI:15377"/>
        <dbReference type="ChEBI" id="CHEBI:15378"/>
        <dbReference type="ChEBI" id="CHEBI:16870"/>
        <dbReference type="ChEBI" id="CHEBI:28868"/>
        <dbReference type="ChEBI" id="CHEBI:58168"/>
        <dbReference type="EC" id="3.1.1.5"/>
    </reaction>
    <physiologicalReaction direction="left-to-right" evidence="33">
        <dbReference type="Rhea" id="RHEA:15178"/>
    </physiologicalReaction>
</comment>